<evidence type="ECO:0000256" key="1">
    <source>
        <dbReference type="ARBA" id="ARBA00004571"/>
    </source>
</evidence>
<evidence type="ECO:0000256" key="11">
    <source>
        <dbReference type="RuleBase" id="RU003357"/>
    </source>
</evidence>
<evidence type="ECO:0000256" key="12">
    <source>
        <dbReference type="SAM" id="SignalP"/>
    </source>
</evidence>
<protein>
    <submittedName>
        <fullName evidence="15">Outer membrane cobalamin receptor protein</fullName>
    </submittedName>
</protein>
<dbReference type="eggNOG" id="COG4206">
    <property type="taxonomic scope" value="Bacteria"/>
</dbReference>
<keyword evidence="5 12" id="KW-0732">Signal</keyword>
<dbReference type="CDD" id="cd01347">
    <property type="entry name" value="ligand_gated_channel"/>
    <property type="match status" value="1"/>
</dbReference>
<feature type="domain" description="TonB-dependent receptor plug" evidence="14">
    <location>
        <begin position="49"/>
        <end position="154"/>
    </location>
</feature>
<gene>
    <name evidence="15" type="ordered locus">UWK_00752</name>
</gene>
<keyword evidence="4 10" id="KW-0812">Transmembrane</keyword>
<keyword evidence="6 11" id="KW-0798">TonB box</keyword>
<dbReference type="PATRIC" id="fig|1167006.5.peg.851"/>
<keyword evidence="2 10" id="KW-0813">Transport</keyword>
<dbReference type="AlphaFoldDB" id="M1PC50"/>
<keyword evidence="16" id="KW-1185">Reference proteome</keyword>
<dbReference type="GO" id="GO:0009279">
    <property type="term" value="C:cell outer membrane"/>
    <property type="evidence" value="ECO:0007669"/>
    <property type="project" value="UniProtKB-SubCell"/>
</dbReference>
<dbReference type="InterPro" id="IPR012910">
    <property type="entry name" value="Plug_dom"/>
</dbReference>
<evidence type="ECO:0000256" key="4">
    <source>
        <dbReference type="ARBA" id="ARBA00022692"/>
    </source>
</evidence>
<dbReference type="KEGG" id="dsf:UWK_00752"/>
<organism evidence="15 16">
    <name type="scientific">Desulfocapsa sulfexigens (strain DSM 10523 / SB164P1)</name>
    <dbReference type="NCBI Taxonomy" id="1167006"/>
    <lineage>
        <taxon>Bacteria</taxon>
        <taxon>Pseudomonadati</taxon>
        <taxon>Thermodesulfobacteriota</taxon>
        <taxon>Desulfobulbia</taxon>
        <taxon>Desulfobulbales</taxon>
        <taxon>Desulfocapsaceae</taxon>
        <taxon>Desulfocapsa</taxon>
    </lineage>
</organism>
<comment type="subcellular location">
    <subcellularLocation>
        <location evidence="1 10">Cell outer membrane</location>
        <topology evidence="1 10">Multi-pass membrane protein</topology>
    </subcellularLocation>
</comment>
<evidence type="ECO:0000256" key="5">
    <source>
        <dbReference type="ARBA" id="ARBA00022729"/>
    </source>
</evidence>
<keyword evidence="7 10" id="KW-0472">Membrane</keyword>
<evidence type="ECO:0000256" key="10">
    <source>
        <dbReference type="PROSITE-ProRule" id="PRU01360"/>
    </source>
</evidence>
<keyword evidence="8 15" id="KW-0675">Receptor</keyword>
<evidence type="ECO:0000259" key="13">
    <source>
        <dbReference type="Pfam" id="PF00593"/>
    </source>
</evidence>
<evidence type="ECO:0000313" key="15">
    <source>
        <dbReference type="EMBL" id="AGF77330.1"/>
    </source>
</evidence>
<dbReference type="InterPro" id="IPR000531">
    <property type="entry name" value="Beta-barrel_TonB"/>
</dbReference>
<feature type="chain" id="PRO_5004016140" evidence="12">
    <location>
        <begin position="25"/>
        <end position="659"/>
    </location>
</feature>
<dbReference type="InterPro" id="IPR037066">
    <property type="entry name" value="Plug_dom_sf"/>
</dbReference>
<dbReference type="GO" id="GO:0015344">
    <property type="term" value="F:siderophore uptake transmembrane transporter activity"/>
    <property type="evidence" value="ECO:0007669"/>
    <property type="project" value="TreeGrafter"/>
</dbReference>
<evidence type="ECO:0000259" key="14">
    <source>
        <dbReference type="Pfam" id="PF07715"/>
    </source>
</evidence>
<evidence type="ECO:0000256" key="8">
    <source>
        <dbReference type="ARBA" id="ARBA00023170"/>
    </source>
</evidence>
<dbReference type="PANTHER" id="PTHR30069:SF29">
    <property type="entry name" value="HEMOGLOBIN AND HEMOGLOBIN-HAPTOGLOBIN-BINDING PROTEIN 1-RELATED"/>
    <property type="match status" value="1"/>
</dbReference>
<dbReference type="PROSITE" id="PS52016">
    <property type="entry name" value="TONB_DEPENDENT_REC_3"/>
    <property type="match status" value="1"/>
</dbReference>
<dbReference type="RefSeq" id="WP_015403026.1">
    <property type="nucleotide sequence ID" value="NC_020304.1"/>
</dbReference>
<dbReference type="HOGENOM" id="CLU_008287_18_0_7"/>
<dbReference type="InterPro" id="IPR036942">
    <property type="entry name" value="Beta-barrel_TonB_sf"/>
</dbReference>
<keyword evidence="9 10" id="KW-0998">Cell outer membrane</keyword>
<keyword evidence="3 10" id="KW-1134">Transmembrane beta strand</keyword>
<proteinExistence type="inferred from homology"/>
<sequence length="659" mass="72476">MTKRYYPLLCAQLFTIAVVPGISAAETNSTTLMEEVVVTASRTEESRATVSSNISIISEDDIRQSASDNVADLLAEQSIATIKKYPGTLTSIALRGFSTDTHGNDLQGHVLVLLDGRRAGTGNLAKILTKNVARIEVIRGPGAVQYGSAGMGGVVNVITKRATDNSIFTEAYGGSFDTAEGSIGGSFLKDGVDFTGSYTYGTTGDYDTGNDEHYRNSGINYETGMSTNLGYSFSELNRIGLIFTRFEVDEAGTPGFLNRNDLDDYSNKENYSADLNFEGQCPLTESRIFARYFFGQDENSWMDPTVSNPSGWNDGQLSKNKTDQQGAQFQLSRALGLATLTAGFDWLDYEVENSWTPNTTEYSNSAIFLLSRLSFLEDRLSANIGLRYDWYDVAVTNPAGHNADDSHFTPQFGVAWMVSDTLKLRAQYGEAFMMPSADQMSADYSSFGSRVVGNPGLSPEKSATWEGGVDYGQNGFTGSLTYFHTDFKDKIVSDPLLDGSRSWKNLGDATISGIEAEFAYDIGLPLGLAWEVRPYLNMTILTRYDDEQSGEDLQNISATNYSAGVVVNDGDGIFCRLNTAYSGSQNIKDYESDFPYRNGTLDSHIVTDLTASYRFYEDSRLGSFTLRGELQNIFDQDYAYVKGYPMPGRGFYAGLRWDF</sequence>
<dbReference type="EMBL" id="CP003985">
    <property type="protein sequence ID" value="AGF77330.1"/>
    <property type="molecule type" value="Genomic_DNA"/>
</dbReference>
<dbReference type="PANTHER" id="PTHR30069">
    <property type="entry name" value="TONB-DEPENDENT OUTER MEMBRANE RECEPTOR"/>
    <property type="match status" value="1"/>
</dbReference>
<evidence type="ECO:0000313" key="16">
    <source>
        <dbReference type="Proteomes" id="UP000011721"/>
    </source>
</evidence>
<comment type="similarity">
    <text evidence="10 11">Belongs to the TonB-dependent receptor family.</text>
</comment>
<feature type="signal peptide" evidence="12">
    <location>
        <begin position="1"/>
        <end position="24"/>
    </location>
</feature>
<evidence type="ECO:0000256" key="6">
    <source>
        <dbReference type="ARBA" id="ARBA00023077"/>
    </source>
</evidence>
<dbReference type="Proteomes" id="UP000011721">
    <property type="component" value="Chromosome"/>
</dbReference>
<dbReference type="Pfam" id="PF00593">
    <property type="entry name" value="TonB_dep_Rec_b-barrel"/>
    <property type="match status" value="1"/>
</dbReference>
<dbReference type="GO" id="GO:0044718">
    <property type="term" value="P:siderophore transmembrane transport"/>
    <property type="evidence" value="ECO:0007669"/>
    <property type="project" value="TreeGrafter"/>
</dbReference>
<dbReference type="Gene3D" id="2.170.130.10">
    <property type="entry name" value="TonB-dependent receptor, plug domain"/>
    <property type="match status" value="1"/>
</dbReference>
<dbReference type="Gene3D" id="2.40.170.20">
    <property type="entry name" value="TonB-dependent receptor, beta-barrel domain"/>
    <property type="match status" value="1"/>
</dbReference>
<reference evidence="16" key="1">
    <citation type="journal article" date="2013" name="Stand. Genomic Sci.">
        <title>Complete genome sequence of Desulfocapsa sulfexigens, a marine deltaproteobacterium specialized in disproportionating inorganic sulfur compounds.</title>
        <authorList>
            <person name="Finster K.W."/>
            <person name="Kjeldsen K.U."/>
            <person name="Kube M."/>
            <person name="Reinhardt R."/>
            <person name="Mussmann M."/>
            <person name="Amann R."/>
            <person name="Schreiber L."/>
        </authorList>
    </citation>
    <scope>NUCLEOTIDE SEQUENCE [LARGE SCALE GENOMIC DNA]</scope>
    <source>
        <strain evidence="16">DSM 10523 / SB164P1</strain>
    </source>
</reference>
<feature type="domain" description="TonB-dependent receptor-like beta-barrel" evidence="13">
    <location>
        <begin position="213"/>
        <end position="633"/>
    </location>
</feature>
<evidence type="ECO:0000256" key="2">
    <source>
        <dbReference type="ARBA" id="ARBA00022448"/>
    </source>
</evidence>
<dbReference type="Pfam" id="PF07715">
    <property type="entry name" value="Plug"/>
    <property type="match status" value="1"/>
</dbReference>
<evidence type="ECO:0000256" key="7">
    <source>
        <dbReference type="ARBA" id="ARBA00023136"/>
    </source>
</evidence>
<dbReference type="SUPFAM" id="SSF56935">
    <property type="entry name" value="Porins"/>
    <property type="match status" value="1"/>
</dbReference>
<dbReference type="STRING" id="1167006.UWK_00752"/>
<evidence type="ECO:0000256" key="9">
    <source>
        <dbReference type="ARBA" id="ARBA00023237"/>
    </source>
</evidence>
<evidence type="ECO:0000256" key="3">
    <source>
        <dbReference type="ARBA" id="ARBA00022452"/>
    </source>
</evidence>
<dbReference type="InterPro" id="IPR039426">
    <property type="entry name" value="TonB-dep_rcpt-like"/>
</dbReference>
<name>M1PC50_DESSD</name>
<dbReference type="OrthoDB" id="9763670at2"/>
<accession>M1PC50</accession>